<evidence type="ECO:0000313" key="9">
    <source>
        <dbReference type="Proteomes" id="UP000480266"/>
    </source>
</evidence>
<dbReference type="Pfam" id="PF01594">
    <property type="entry name" value="AI-2E_transport"/>
    <property type="match status" value="1"/>
</dbReference>
<evidence type="ECO:0000256" key="3">
    <source>
        <dbReference type="ARBA" id="ARBA00022692"/>
    </source>
</evidence>
<feature type="transmembrane region" description="Helical" evidence="7">
    <location>
        <begin position="38"/>
        <end position="56"/>
    </location>
</feature>
<evidence type="ECO:0000256" key="7">
    <source>
        <dbReference type="SAM" id="Phobius"/>
    </source>
</evidence>
<evidence type="ECO:0000256" key="4">
    <source>
        <dbReference type="ARBA" id="ARBA00022989"/>
    </source>
</evidence>
<comment type="caution">
    <text evidence="8">The sequence shown here is derived from an EMBL/GenBank/DDBJ whole genome shotgun (WGS) entry which is preliminary data.</text>
</comment>
<keyword evidence="3 7" id="KW-0812">Transmembrane</keyword>
<reference evidence="8" key="1">
    <citation type="submission" date="2020-02" db="EMBL/GenBank/DDBJ databases">
        <title>Draft genome sequence of Candidatus Afipia apatlaquensis IBT-C3, a potential strain for decolorization of textile dyes.</title>
        <authorList>
            <person name="Sanchez-Reyes A."/>
            <person name="Breton-Deval L."/>
            <person name="Mangelson H."/>
            <person name="Sanchez-Flores A."/>
        </authorList>
    </citation>
    <scope>NUCLEOTIDE SEQUENCE [LARGE SCALE GENOMIC DNA]</scope>
    <source>
        <strain evidence="8">IBT-C3</strain>
    </source>
</reference>
<evidence type="ECO:0000256" key="1">
    <source>
        <dbReference type="ARBA" id="ARBA00004141"/>
    </source>
</evidence>
<organism evidence="8 9">
    <name type="scientific">Candidatus Afipia apatlaquensis</name>
    <dbReference type="NCBI Taxonomy" id="2712852"/>
    <lineage>
        <taxon>Bacteria</taxon>
        <taxon>Pseudomonadati</taxon>
        <taxon>Pseudomonadota</taxon>
        <taxon>Alphaproteobacteria</taxon>
        <taxon>Hyphomicrobiales</taxon>
        <taxon>Nitrobacteraceae</taxon>
        <taxon>Afipia</taxon>
    </lineage>
</organism>
<feature type="transmembrane region" description="Helical" evidence="7">
    <location>
        <begin position="337"/>
        <end position="370"/>
    </location>
</feature>
<evidence type="ECO:0000313" key="8">
    <source>
        <dbReference type="EMBL" id="NGX94815.1"/>
    </source>
</evidence>
<dbReference type="PANTHER" id="PTHR21716">
    <property type="entry name" value="TRANSMEMBRANE PROTEIN"/>
    <property type="match status" value="1"/>
</dbReference>
<comment type="similarity">
    <text evidence="2">Belongs to the autoinducer-2 exporter (AI-2E) (TC 2.A.86) family.</text>
</comment>
<dbReference type="PANTHER" id="PTHR21716:SF61">
    <property type="entry name" value="BLR8064 PROTEIN"/>
    <property type="match status" value="1"/>
</dbReference>
<comment type="subcellular location">
    <subcellularLocation>
        <location evidence="1">Membrane</location>
        <topology evidence="1">Multi-pass membrane protein</topology>
    </subcellularLocation>
</comment>
<dbReference type="InterPro" id="IPR002549">
    <property type="entry name" value="AI-2E-like"/>
</dbReference>
<gene>
    <name evidence="8" type="ORF">G4V63_06155</name>
</gene>
<protein>
    <submittedName>
        <fullName evidence="8">AI-2E family transporter</fullName>
    </submittedName>
</protein>
<keyword evidence="5 7" id="KW-0472">Membrane</keyword>
<dbReference type="EMBL" id="JAAMRR010000321">
    <property type="protein sequence ID" value="NGX94815.1"/>
    <property type="molecule type" value="Genomic_DNA"/>
</dbReference>
<accession>A0A7C9VJA7</accession>
<feature type="compositionally biased region" description="Basic and acidic residues" evidence="6">
    <location>
        <begin position="13"/>
        <end position="26"/>
    </location>
</feature>
<dbReference type="Proteomes" id="UP000480266">
    <property type="component" value="Unassembled WGS sequence"/>
</dbReference>
<feature type="region of interest" description="Disordered" evidence="6">
    <location>
        <begin position="1"/>
        <end position="26"/>
    </location>
</feature>
<keyword evidence="9" id="KW-1185">Reference proteome</keyword>
<keyword evidence="4 7" id="KW-1133">Transmembrane helix</keyword>
<feature type="transmembrane region" description="Helical" evidence="7">
    <location>
        <begin position="92"/>
        <end position="116"/>
    </location>
</feature>
<feature type="transmembrane region" description="Helical" evidence="7">
    <location>
        <begin position="62"/>
        <end position="80"/>
    </location>
</feature>
<evidence type="ECO:0000256" key="6">
    <source>
        <dbReference type="SAM" id="MobiDB-lite"/>
    </source>
</evidence>
<feature type="transmembrane region" description="Helical" evidence="7">
    <location>
        <begin position="187"/>
        <end position="205"/>
    </location>
</feature>
<proteinExistence type="inferred from homology"/>
<feature type="transmembrane region" description="Helical" evidence="7">
    <location>
        <begin position="242"/>
        <end position="263"/>
    </location>
</feature>
<evidence type="ECO:0000256" key="5">
    <source>
        <dbReference type="ARBA" id="ARBA00023136"/>
    </source>
</evidence>
<feature type="transmembrane region" description="Helical" evidence="7">
    <location>
        <begin position="304"/>
        <end position="325"/>
    </location>
</feature>
<feature type="transmembrane region" description="Helical" evidence="7">
    <location>
        <begin position="269"/>
        <end position="297"/>
    </location>
</feature>
<name>A0A7C9VJA7_9BRAD</name>
<dbReference type="AlphaFoldDB" id="A0A7C9VJA7"/>
<evidence type="ECO:0000256" key="2">
    <source>
        <dbReference type="ARBA" id="ARBA00009773"/>
    </source>
</evidence>
<dbReference type="GO" id="GO:0016020">
    <property type="term" value="C:membrane"/>
    <property type="evidence" value="ECO:0007669"/>
    <property type="project" value="UniProtKB-SubCell"/>
</dbReference>
<sequence length="380" mass="40555">MARRVGLAAPKKRPSERIDDAPATTERKPLPLGAGARMNARVVLALVLFGLAVWTAAGFLPALIWATILAVALWPLYLKFAARFSYGPSSLAAFIFTAIVALVLFTPMSLAVYQIAQQGDVLVSWLKQAQESGVEVPDWVARLPVAAESLQSWWRANLSDPKAASALLRTVNADNASEFFKTFGGQLLHRLFLLIFSLVTLFFLLRNGRAVASRFLETCDRLIGDAGEGLVEKMVDATRGTVNGTVLVAVGEGLLIGVGFLVAGVPNPVMFTILTTAFAMLPLGAWLAFTTAALVLVSGGGSGFAAAAVFSWGAIVMLAGDHFVWPTLVGGSARLPFLIAFIGIFGGLAAFGLFGLFLGPVIMAAFLTVWREWIYRPVPQ</sequence>